<protein>
    <submittedName>
        <fullName evidence="2">VETF-like early transcription factor large subunit</fullName>
    </submittedName>
</protein>
<name>A0A3G5AGI0_9VIRU</name>
<gene>
    <name evidence="2" type="ORF">Solumvirus3_33</name>
</gene>
<feature type="region of interest" description="Disordered" evidence="1">
    <location>
        <begin position="766"/>
        <end position="786"/>
    </location>
</feature>
<evidence type="ECO:0000313" key="2">
    <source>
        <dbReference type="EMBL" id="AYV86297.1"/>
    </source>
</evidence>
<proteinExistence type="predicted"/>
<organism evidence="2">
    <name type="scientific">Solumvirus sp</name>
    <dbReference type="NCBI Taxonomy" id="2487773"/>
    <lineage>
        <taxon>Viruses</taxon>
        <taxon>Pithoviruses</taxon>
    </lineage>
</organism>
<reference evidence="2" key="1">
    <citation type="submission" date="2018-10" db="EMBL/GenBank/DDBJ databases">
        <title>Hidden diversity of soil giant viruses.</title>
        <authorList>
            <person name="Schulz F."/>
            <person name="Alteio L."/>
            <person name="Goudeau D."/>
            <person name="Ryan E.M."/>
            <person name="Malmstrom R.R."/>
            <person name="Blanchard J."/>
            <person name="Woyke T."/>
        </authorList>
    </citation>
    <scope>NUCLEOTIDE SEQUENCE</scope>
    <source>
        <strain evidence="2">SMV1</strain>
    </source>
</reference>
<sequence length="1187" mass="135825">MTDIKQPITTIFRDTTLGDFPRLSNLPFFVFPGIILDPLISDSLRREYSPISPRRSDQKSEIKVDESEYVISDRPQVMIKKYKIEKSRFTYYPRFPNGDQVGIDDGPDIFAKAKIDEQVPFIRFYSDQYNLRRIFNNIKTSMISKAQNSEKDTITLLVLKESSYEKVEYLLDEGLLRVSDKNIIPKIEKSLNLQLVASNDEKLDLIVSMFYNAPGGLFIDENVLSQLLIYNARENFYIEESDKPIYLKSHLNIHYAPIDDSGDFKRSSGLSASGTAKTGRFNSPKIHIARKQVTSGESLSLKTPIGTNYLAIKILYIRNQDEADTILYKFIEFMELYVGSRSAVYDFFESYLPDFNLVKLTEDKLKTRGKKTNTTYGEGNLVKQFPKIFANNYAKTCPPFKEPLAITAERAAELRRLGKSVLAFPKDDPVMYLTCDPSERINRSEYAHLTMVNNQGTTSKEYPQLPCCAMNDNRTLNTYLEGESEARIGSRSNTIITAGKLLGWRGRGTIPKEISVLLGSSQSGESWWWRYGLPISPNSIIHCLLLAVKDEKYLRIVDQKDAIEYANNVRLDLTRKTLPELYRQEMYDYSDTRIINYLSSNDEFLDPLFAIHGLEEYFNVNIFVFGDRNDTGTMEVPRHKIFYSSSVDLDRGTVCIFRTYGSSANQLGYPQCELICRSTKDFNVDQRVDLHEENVTKTCYNMFRLLTNNITWSFSNSRRELLPYSNLYSSDSLINIFGNSGVGQFIDNYGKLRGYIVPITTGLKEGKNEKDNKGEKNEKGEKDNKDNTAVGVINQRLMTVFIPPSAPINRKVVSASEIPKIPWSTLKLLGGQFLGVSAVTRDKKLITAVWYPIYKTMTYGICIPIVPEEIPEFQNIISGPDIPVILDPESKPIIGRITKLRRTLDMLLQIIRYLYFLDPRKDFYSKYFTIDPSSATSTTSSGDSSVYYDLSRIPRVLNNTDIKTALVNLRRLAPTLINDSFSVRLYSQEFGVKIESYIRNLTKLPITQNDALFVINGFYRTPADFEEQSGTIIFIGDESYENWLERQTMKDNGDIEDNTNTAPLLIKNNIQEIDANVLEPYLFKNIDNHIYLIQNVAVDKGLERAINVGLKWQNEKINYGFHTNPSEEPRPYLVYTLNIDKESSKRIVLIKDNRGENETTKAKEEGTFVRILLYTGNIERYAAMLSI</sequence>
<evidence type="ECO:0000256" key="1">
    <source>
        <dbReference type="SAM" id="MobiDB-lite"/>
    </source>
</evidence>
<accession>A0A3G5AGI0</accession>
<dbReference type="EMBL" id="MK072500">
    <property type="protein sequence ID" value="AYV86297.1"/>
    <property type="molecule type" value="Genomic_DNA"/>
</dbReference>